<evidence type="ECO:0000313" key="7">
    <source>
        <dbReference type="EMBL" id="MDN3723877.1"/>
    </source>
</evidence>
<dbReference type="RefSeq" id="WP_290253962.1">
    <property type="nucleotide sequence ID" value="NZ_JAUGQQ010000002.1"/>
</dbReference>
<keyword evidence="5 7" id="KW-0808">Transferase</keyword>
<dbReference type="EMBL" id="JAUGQQ010000002">
    <property type="protein sequence ID" value="MDN3723877.1"/>
    <property type="molecule type" value="Genomic_DNA"/>
</dbReference>
<dbReference type="PANTHER" id="PTHR10695:SF46">
    <property type="entry name" value="BIFUNCTIONAL COENZYME A SYNTHASE-RELATED"/>
    <property type="match status" value="1"/>
</dbReference>
<keyword evidence="2 5" id="KW-0547">Nucleotide-binding</keyword>
<evidence type="ECO:0000256" key="1">
    <source>
        <dbReference type="ARBA" id="ARBA00009018"/>
    </source>
</evidence>
<sequence length="197" mass="22169">MKIIGLTGGIGSGKTTVAKFFSDLGVPVYIADIEAKKLTDSSPEIRYELTALLGEETYVGQILNRKFVADKIFKDKLLLEAVNGIIHPRVAVHFQDWVSKQNALYVIKEAAILFENGGYKNCDLTILVTAPKNTRLARVMARDAVSETEIEQRMNSQWSDEKKATLADIIIKNIDLHETQKQVISIHNKFLQTFKFQ</sequence>
<reference evidence="7 8" key="1">
    <citation type="submission" date="2023-06" db="EMBL/GenBank/DDBJ databases">
        <authorList>
            <person name="Ye Y.-Q."/>
            <person name="Du Z.-J."/>
        </authorList>
    </citation>
    <scope>NUCLEOTIDE SEQUENCE [LARGE SCALE GENOMIC DNA]</scope>
    <source>
        <strain evidence="7 8">SDUM287046</strain>
    </source>
</reference>
<evidence type="ECO:0000256" key="5">
    <source>
        <dbReference type="HAMAP-Rule" id="MF_00376"/>
    </source>
</evidence>
<evidence type="ECO:0000313" key="8">
    <source>
        <dbReference type="Proteomes" id="UP001244787"/>
    </source>
</evidence>
<dbReference type="CDD" id="cd02022">
    <property type="entry name" value="DPCK"/>
    <property type="match status" value="1"/>
</dbReference>
<protein>
    <recommendedName>
        <fullName evidence="5 6">Dephospho-CoA kinase</fullName>
        <ecNumber evidence="5 6">2.7.1.24</ecNumber>
    </recommendedName>
    <alternativeName>
        <fullName evidence="5">Dephosphocoenzyme A kinase</fullName>
    </alternativeName>
</protein>
<evidence type="ECO:0000256" key="2">
    <source>
        <dbReference type="ARBA" id="ARBA00022741"/>
    </source>
</evidence>
<dbReference type="Gene3D" id="3.40.50.300">
    <property type="entry name" value="P-loop containing nucleotide triphosphate hydrolases"/>
    <property type="match status" value="1"/>
</dbReference>
<comment type="function">
    <text evidence="5">Catalyzes the phosphorylation of the 3'-hydroxyl group of dephosphocoenzyme A to form coenzyme A.</text>
</comment>
<comment type="similarity">
    <text evidence="1 5">Belongs to the CoaE family.</text>
</comment>
<organism evidence="7 8">
    <name type="scientific">Aequorivita aurantiaca</name>
    <dbReference type="NCBI Taxonomy" id="3053356"/>
    <lineage>
        <taxon>Bacteria</taxon>
        <taxon>Pseudomonadati</taxon>
        <taxon>Bacteroidota</taxon>
        <taxon>Flavobacteriia</taxon>
        <taxon>Flavobacteriales</taxon>
        <taxon>Flavobacteriaceae</taxon>
        <taxon>Aequorivita</taxon>
    </lineage>
</organism>
<proteinExistence type="inferred from homology"/>
<comment type="caution">
    <text evidence="7">The sequence shown here is derived from an EMBL/GenBank/DDBJ whole genome shotgun (WGS) entry which is preliminary data.</text>
</comment>
<comment type="pathway">
    <text evidence="5">Cofactor biosynthesis; coenzyme A biosynthesis; CoA from (R)-pantothenate: step 5/5.</text>
</comment>
<dbReference type="PROSITE" id="PS51219">
    <property type="entry name" value="DPCK"/>
    <property type="match status" value="1"/>
</dbReference>
<dbReference type="PANTHER" id="PTHR10695">
    <property type="entry name" value="DEPHOSPHO-COA KINASE-RELATED"/>
    <property type="match status" value="1"/>
</dbReference>
<dbReference type="Pfam" id="PF01121">
    <property type="entry name" value="CoaE"/>
    <property type="match status" value="1"/>
</dbReference>
<keyword evidence="5 7" id="KW-0418">Kinase</keyword>
<dbReference type="EC" id="2.7.1.24" evidence="5 6"/>
<name>A0ABT8DLE5_9FLAO</name>
<feature type="binding site" evidence="5">
    <location>
        <begin position="11"/>
        <end position="16"/>
    </location>
    <ligand>
        <name>ATP</name>
        <dbReference type="ChEBI" id="CHEBI:30616"/>
    </ligand>
</feature>
<gene>
    <name evidence="5 7" type="primary">coaE</name>
    <name evidence="7" type="ORF">QRD02_05750</name>
</gene>
<keyword evidence="3 5" id="KW-0067">ATP-binding</keyword>
<evidence type="ECO:0000256" key="3">
    <source>
        <dbReference type="ARBA" id="ARBA00022840"/>
    </source>
</evidence>
<dbReference type="NCBIfam" id="TIGR00152">
    <property type="entry name" value="dephospho-CoA kinase"/>
    <property type="match status" value="1"/>
</dbReference>
<dbReference type="InterPro" id="IPR027417">
    <property type="entry name" value="P-loop_NTPase"/>
</dbReference>
<accession>A0ABT8DLE5</accession>
<dbReference type="Proteomes" id="UP001244787">
    <property type="component" value="Unassembled WGS sequence"/>
</dbReference>
<dbReference type="GO" id="GO:0004140">
    <property type="term" value="F:dephospho-CoA kinase activity"/>
    <property type="evidence" value="ECO:0007669"/>
    <property type="project" value="UniProtKB-EC"/>
</dbReference>
<keyword evidence="8" id="KW-1185">Reference proteome</keyword>
<dbReference type="HAMAP" id="MF_00376">
    <property type="entry name" value="Dephospho_CoA_kinase"/>
    <property type="match status" value="1"/>
</dbReference>
<comment type="subcellular location">
    <subcellularLocation>
        <location evidence="5">Cytoplasm</location>
    </subcellularLocation>
</comment>
<evidence type="ECO:0000256" key="6">
    <source>
        <dbReference type="NCBIfam" id="TIGR00152"/>
    </source>
</evidence>
<dbReference type="InterPro" id="IPR001977">
    <property type="entry name" value="Depp_CoAkinase"/>
</dbReference>
<keyword evidence="4 5" id="KW-0173">Coenzyme A biosynthesis</keyword>
<comment type="catalytic activity">
    <reaction evidence="5">
        <text>3'-dephospho-CoA + ATP = ADP + CoA + H(+)</text>
        <dbReference type="Rhea" id="RHEA:18245"/>
        <dbReference type="ChEBI" id="CHEBI:15378"/>
        <dbReference type="ChEBI" id="CHEBI:30616"/>
        <dbReference type="ChEBI" id="CHEBI:57287"/>
        <dbReference type="ChEBI" id="CHEBI:57328"/>
        <dbReference type="ChEBI" id="CHEBI:456216"/>
        <dbReference type="EC" id="2.7.1.24"/>
    </reaction>
</comment>
<keyword evidence="5" id="KW-0963">Cytoplasm</keyword>
<dbReference type="SUPFAM" id="SSF52540">
    <property type="entry name" value="P-loop containing nucleoside triphosphate hydrolases"/>
    <property type="match status" value="1"/>
</dbReference>
<evidence type="ECO:0000256" key="4">
    <source>
        <dbReference type="ARBA" id="ARBA00022993"/>
    </source>
</evidence>